<accession>A0ABT7PET6</accession>
<evidence type="ECO:0000313" key="1">
    <source>
        <dbReference type="EMBL" id="MDM4015015.1"/>
    </source>
</evidence>
<dbReference type="EMBL" id="JASZZN010000004">
    <property type="protein sequence ID" value="MDM4015015.1"/>
    <property type="molecule type" value="Genomic_DNA"/>
</dbReference>
<proteinExistence type="predicted"/>
<sequence length="77" mass="8553">MVSKELFARENVGRRIGYQWDDFLPTETKHPVRAIAGEFGLDGVDPPLISHVQIVAIARVVKRLAGTVTDLPRSANR</sequence>
<evidence type="ECO:0000313" key="2">
    <source>
        <dbReference type="Proteomes" id="UP001239462"/>
    </source>
</evidence>
<comment type="caution">
    <text evidence="1">The sequence shown here is derived from an EMBL/GenBank/DDBJ whole genome shotgun (WGS) entry which is preliminary data.</text>
</comment>
<reference evidence="1 2" key="1">
    <citation type="submission" date="2023-06" db="EMBL/GenBank/DDBJ databases">
        <title>Roseiconus lacunae JC819 isolated from Gulf of Mannar region, Tamil Nadu.</title>
        <authorList>
            <person name="Pk S."/>
            <person name="Ch S."/>
            <person name="Ch V.R."/>
        </authorList>
    </citation>
    <scope>NUCLEOTIDE SEQUENCE [LARGE SCALE GENOMIC DNA]</scope>
    <source>
        <strain evidence="1 2">JC819</strain>
    </source>
</reference>
<organism evidence="1 2">
    <name type="scientific">Roseiconus lacunae</name>
    <dbReference type="NCBI Taxonomy" id="2605694"/>
    <lineage>
        <taxon>Bacteria</taxon>
        <taxon>Pseudomonadati</taxon>
        <taxon>Planctomycetota</taxon>
        <taxon>Planctomycetia</taxon>
        <taxon>Pirellulales</taxon>
        <taxon>Pirellulaceae</taxon>
        <taxon>Roseiconus</taxon>
    </lineage>
</organism>
<dbReference type="Proteomes" id="UP001239462">
    <property type="component" value="Unassembled WGS sequence"/>
</dbReference>
<keyword evidence="2" id="KW-1185">Reference proteome</keyword>
<gene>
    <name evidence="1" type="ORF">QTN89_06210</name>
</gene>
<protein>
    <submittedName>
        <fullName evidence="1">Uncharacterized protein</fullName>
    </submittedName>
</protein>
<dbReference type="RefSeq" id="WP_289162589.1">
    <property type="nucleotide sequence ID" value="NZ_JASZZN010000004.1"/>
</dbReference>
<name>A0ABT7PET6_9BACT</name>